<dbReference type="GeneID" id="97667781"/>
<proteinExistence type="predicted"/>
<accession>A0A0M7AH77</accession>
<gene>
    <name evidence="2" type="ORF">LA5096_00315</name>
</gene>
<dbReference type="PIRSF" id="PIRSF010244">
    <property type="entry name" value="UCP010244_imp"/>
    <property type="match status" value="1"/>
</dbReference>
<dbReference type="EMBL" id="CXWC01000001">
    <property type="protein sequence ID" value="CTQ64252.1"/>
    <property type="molecule type" value="Genomic_DNA"/>
</dbReference>
<evidence type="ECO:0008006" key="4">
    <source>
        <dbReference type="Google" id="ProtNLM"/>
    </source>
</evidence>
<dbReference type="InterPro" id="IPR014456">
    <property type="entry name" value="UCP010244_IM"/>
</dbReference>
<keyword evidence="3" id="KW-1185">Reference proteome</keyword>
<evidence type="ECO:0000313" key="2">
    <source>
        <dbReference type="EMBL" id="CTQ64252.1"/>
    </source>
</evidence>
<dbReference type="AlphaFoldDB" id="A0A0M7AH77"/>
<protein>
    <recommendedName>
        <fullName evidence="4">DUF1254 domain-containing protein</fullName>
    </recommendedName>
</protein>
<evidence type="ECO:0000313" key="3">
    <source>
        <dbReference type="Proteomes" id="UP000049983"/>
    </source>
</evidence>
<keyword evidence="1" id="KW-1133">Transmembrane helix</keyword>
<organism evidence="2 3">
    <name type="scientific">Roseibium album</name>
    <dbReference type="NCBI Taxonomy" id="311410"/>
    <lineage>
        <taxon>Bacteria</taxon>
        <taxon>Pseudomonadati</taxon>
        <taxon>Pseudomonadota</taxon>
        <taxon>Alphaproteobacteria</taxon>
        <taxon>Hyphomicrobiales</taxon>
        <taxon>Stappiaceae</taxon>
        <taxon>Roseibium</taxon>
    </lineage>
</organism>
<evidence type="ECO:0000256" key="1">
    <source>
        <dbReference type="SAM" id="Phobius"/>
    </source>
</evidence>
<keyword evidence="1" id="KW-0472">Membrane</keyword>
<sequence length="186" mass="20135">MTLSPRFSITLAVFSVLFLATIVHILVVMGIPLNVQHSAYDNIATYGPDREFNLLPDVRPQQEALPDLDPAMKHATCRFQLADGPVLFDASIPTSFWSIGLFNSAGEAVYSLNNRTAGAERLSMLVLTPAQLSILRENPPENLEDLIVIETADISGFALLRAHVPHPSRANALDQALLSATCGTIG</sequence>
<dbReference type="RefSeq" id="WP_055116164.1">
    <property type="nucleotide sequence ID" value="NZ_CANMGD010000006.1"/>
</dbReference>
<dbReference type="Proteomes" id="UP000049983">
    <property type="component" value="Unassembled WGS sequence"/>
</dbReference>
<reference evidence="3" key="1">
    <citation type="submission" date="2015-07" db="EMBL/GenBank/DDBJ databases">
        <authorList>
            <person name="Rodrigo-Torres Lidia"/>
            <person name="Arahal R.David."/>
        </authorList>
    </citation>
    <scope>NUCLEOTIDE SEQUENCE [LARGE SCALE GENOMIC DNA]</scope>
    <source>
        <strain evidence="3">CECT 5096</strain>
    </source>
</reference>
<dbReference type="STRING" id="311410.LA5095_02946"/>
<feature type="transmembrane region" description="Helical" evidence="1">
    <location>
        <begin position="7"/>
        <end position="31"/>
    </location>
</feature>
<dbReference type="OrthoDB" id="1346484at2"/>
<keyword evidence="1" id="KW-0812">Transmembrane</keyword>
<name>A0A0M7AH77_9HYPH</name>